<dbReference type="InterPro" id="IPR036259">
    <property type="entry name" value="MFS_trans_sf"/>
</dbReference>
<feature type="transmembrane region" description="Helical" evidence="2">
    <location>
        <begin position="12"/>
        <end position="32"/>
    </location>
</feature>
<organism evidence="3 4">
    <name type="scientific">Pristionchus fissidentatus</name>
    <dbReference type="NCBI Taxonomy" id="1538716"/>
    <lineage>
        <taxon>Eukaryota</taxon>
        <taxon>Metazoa</taxon>
        <taxon>Ecdysozoa</taxon>
        <taxon>Nematoda</taxon>
        <taxon>Chromadorea</taxon>
        <taxon>Rhabditida</taxon>
        <taxon>Rhabditina</taxon>
        <taxon>Diplogasteromorpha</taxon>
        <taxon>Diplogasteroidea</taxon>
        <taxon>Neodiplogasteridae</taxon>
        <taxon>Pristionchus</taxon>
    </lineage>
</organism>
<feature type="compositionally biased region" description="Polar residues" evidence="1">
    <location>
        <begin position="94"/>
        <end position="108"/>
    </location>
</feature>
<feature type="non-terminal residue" evidence="3">
    <location>
        <position position="1"/>
    </location>
</feature>
<evidence type="ECO:0008006" key="5">
    <source>
        <dbReference type="Google" id="ProtNLM"/>
    </source>
</evidence>
<dbReference type="AlphaFoldDB" id="A0AAV5WK61"/>
<evidence type="ECO:0000256" key="1">
    <source>
        <dbReference type="SAM" id="MobiDB-lite"/>
    </source>
</evidence>
<reference evidence="3" key="1">
    <citation type="submission" date="2023-10" db="EMBL/GenBank/DDBJ databases">
        <title>Genome assembly of Pristionchus species.</title>
        <authorList>
            <person name="Yoshida K."/>
            <person name="Sommer R.J."/>
        </authorList>
    </citation>
    <scope>NUCLEOTIDE SEQUENCE</scope>
    <source>
        <strain evidence="3">RS5133</strain>
    </source>
</reference>
<dbReference type="Proteomes" id="UP001432322">
    <property type="component" value="Unassembled WGS sequence"/>
</dbReference>
<gene>
    <name evidence="3" type="ORF">PFISCL1PPCAC_22227</name>
</gene>
<accession>A0AAV5WK61</accession>
<evidence type="ECO:0000313" key="3">
    <source>
        <dbReference type="EMBL" id="GMT30930.1"/>
    </source>
</evidence>
<keyword evidence="2" id="KW-0812">Transmembrane</keyword>
<feature type="non-terminal residue" evidence="3">
    <location>
        <position position="108"/>
    </location>
</feature>
<proteinExistence type="predicted"/>
<dbReference type="SUPFAM" id="SSF103473">
    <property type="entry name" value="MFS general substrate transporter"/>
    <property type="match status" value="1"/>
</dbReference>
<name>A0AAV5WK61_9BILA</name>
<protein>
    <recommendedName>
        <fullName evidence="5">Membrane transporter</fullName>
    </recommendedName>
</protein>
<keyword evidence="4" id="KW-1185">Reference proteome</keyword>
<feature type="transmembrane region" description="Helical" evidence="2">
    <location>
        <begin position="52"/>
        <end position="73"/>
    </location>
</feature>
<keyword evidence="2" id="KW-0472">Membrane</keyword>
<sequence length="108" mass="11992">IQKVSPTHHRASAIALIRLSAALVGIPASQIVGLLSDSFRGEDSSPLPRFYALRNALLCTWTVSITGVIAYLLSMRYYREDVEHARESERRHTIQSTPLISRKSTAIS</sequence>
<keyword evidence="2" id="KW-1133">Transmembrane helix</keyword>
<dbReference type="EMBL" id="BTSY01000005">
    <property type="protein sequence ID" value="GMT30930.1"/>
    <property type="molecule type" value="Genomic_DNA"/>
</dbReference>
<evidence type="ECO:0000256" key="2">
    <source>
        <dbReference type="SAM" id="Phobius"/>
    </source>
</evidence>
<evidence type="ECO:0000313" key="4">
    <source>
        <dbReference type="Proteomes" id="UP001432322"/>
    </source>
</evidence>
<feature type="region of interest" description="Disordered" evidence="1">
    <location>
        <begin position="85"/>
        <end position="108"/>
    </location>
</feature>
<comment type="caution">
    <text evidence="3">The sequence shown here is derived from an EMBL/GenBank/DDBJ whole genome shotgun (WGS) entry which is preliminary data.</text>
</comment>